<organism evidence="1 2">
    <name type="scientific">Wickerhamomyces ciferrii (strain ATCC 14091 / BCRC 22168 / CBS 111 / JCM 3599 / NBRC 0793 / NRRL Y-1031 F-60-10)</name>
    <name type="common">Yeast</name>
    <name type="synonym">Pichia ciferrii</name>
    <dbReference type="NCBI Taxonomy" id="1206466"/>
    <lineage>
        <taxon>Eukaryota</taxon>
        <taxon>Fungi</taxon>
        <taxon>Dikarya</taxon>
        <taxon>Ascomycota</taxon>
        <taxon>Saccharomycotina</taxon>
        <taxon>Saccharomycetes</taxon>
        <taxon>Phaffomycetales</taxon>
        <taxon>Wickerhamomycetaceae</taxon>
        <taxon>Wickerhamomyces</taxon>
    </lineage>
</organism>
<proteinExistence type="predicted"/>
<sequence length="128" mass="15451">MSKTIEDSEQFVEVFQNNDSFMYINFIYDIDDLELKEQNDYFEEIAAKYYNNPNACDQKFDFFKVNLTGEIYQHSQDVRDIFFKNYGTQDIYGDPFIGFYIKDNLYGLVKTHKKDQVKDLFEEIENKY</sequence>
<evidence type="ECO:0000313" key="1">
    <source>
        <dbReference type="EMBL" id="CCH42901.1"/>
    </source>
</evidence>
<reference evidence="1 2" key="1">
    <citation type="journal article" date="2012" name="Eukaryot. Cell">
        <title>Draft genome sequence of Wickerhamomyces ciferrii NRRL Y-1031 F-60-10.</title>
        <authorList>
            <person name="Schneider J."/>
            <person name="Andrea H."/>
            <person name="Blom J."/>
            <person name="Jaenicke S."/>
            <person name="Ruckert C."/>
            <person name="Schorsch C."/>
            <person name="Szczepanowski R."/>
            <person name="Farwick M."/>
            <person name="Goesmann A."/>
            <person name="Puhler A."/>
            <person name="Schaffer S."/>
            <person name="Tauch A."/>
            <person name="Kohler T."/>
            <person name="Brinkrolf K."/>
        </authorList>
    </citation>
    <scope>NUCLEOTIDE SEQUENCE [LARGE SCALE GENOMIC DNA]</scope>
    <source>
        <strain evidence="2">ATCC 14091 / BCRC 22168 / CBS 111 / JCM 3599 / NBRC 0793 / NRRL Y-1031 F-60-10</strain>
    </source>
</reference>
<dbReference type="InParanoid" id="K0KIT7"/>
<gene>
    <name evidence="1" type="ORF">BN7_2447</name>
</gene>
<dbReference type="AlphaFoldDB" id="K0KIT7"/>
<comment type="caution">
    <text evidence="1">The sequence shown here is derived from an EMBL/GenBank/DDBJ whole genome shotgun (WGS) entry which is preliminary data.</text>
</comment>
<accession>K0KIT7</accession>
<dbReference type="EMBL" id="CAIF01000057">
    <property type="protein sequence ID" value="CCH42901.1"/>
    <property type="molecule type" value="Genomic_DNA"/>
</dbReference>
<keyword evidence="2" id="KW-1185">Reference proteome</keyword>
<dbReference type="Proteomes" id="UP000009328">
    <property type="component" value="Unassembled WGS sequence"/>
</dbReference>
<dbReference type="HOGENOM" id="CLU_2016986_0_0_1"/>
<name>K0KIT7_WICCF</name>
<protein>
    <submittedName>
        <fullName evidence="1">Uncharacterized protein</fullName>
    </submittedName>
</protein>
<evidence type="ECO:0000313" key="2">
    <source>
        <dbReference type="Proteomes" id="UP000009328"/>
    </source>
</evidence>